<accession>A0A7G9GA00</accession>
<sequence length="146" mass="15798">MDEDKQIIRNEWGIMRQYNGEVVSHPLHGPIGSREICQAAGICEEKLPEIVKAGDRTGEVSPELVKRFGMTKAPAILVGGHDQPCVALGMGAIHGGDVAYGMGTVECLTLVMDGFRQSPAMQKAHLVCAPHVVEGKYLKYKSNGRL</sequence>
<dbReference type="GO" id="GO:0016301">
    <property type="term" value="F:kinase activity"/>
    <property type="evidence" value="ECO:0007669"/>
    <property type="project" value="UniProtKB-KW"/>
</dbReference>
<evidence type="ECO:0000313" key="5">
    <source>
        <dbReference type="Proteomes" id="UP000515860"/>
    </source>
</evidence>
<dbReference type="InterPro" id="IPR050406">
    <property type="entry name" value="FGGY_Carb_Kinase"/>
</dbReference>
<dbReference type="AlphaFoldDB" id="A0A7G9GA00"/>
<name>A0A7G9GA00_9FIRM</name>
<organism evidence="4 5">
    <name type="scientific">Wansuia hejianensis</name>
    <dbReference type="NCBI Taxonomy" id="2763667"/>
    <lineage>
        <taxon>Bacteria</taxon>
        <taxon>Bacillati</taxon>
        <taxon>Bacillota</taxon>
        <taxon>Clostridia</taxon>
        <taxon>Lachnospirales</taxon>
        <taxon>Lachnospiraceae</taxon>
        <taxon>Wansuia</taxon>
    </lineage>
</organism>
<keyword evidence="5" id="KW-1185">Reference proteome</keyword>
<gene>
    <name evidence="4" type="ORF">H9Q79_11950</name>
</gene>
<dbReference type="EMBL" id="CP060635">
    <property type="protein sequence ID" value="QNM07632.1"/>
    <property type="molecule type" value="Genomic_DNA"/>
</dbReference>
<comment type="similarity">
    <text evidence="1">Belongs to the FGGY kinase family.</text>
</comment>
<evidence type="ECO:0000256" key="3">
    <source>
        <dbReference type="ARBA" id="ARBA00022777"/>
    </source>
</evidence>
<dbReference type="RefSeq" id="WP_118648363.1">
    <property type="nucleotide sequence ID" value="NZ_CP060635.1"/>
</dbReference>
<keyword evidence="2" id="KW-0808">Transferase</keyword>
<evidence type="ECO:0000313" key="4">
    <source>
        <dbReference type="EMBL" id="QNM07632.1"/>
    </source>
</evidence>
<dbReference type="SUPFAM" id="SSF53067">
    <property type="entry name" value="Actin-like ATPase domain"/>
    <property type="match status" value="1"/>
</dbReference>
<protein>
    <submittedName>
        <fullName evidence="4">Uncharacterized protein</fullName>
    </submittedName>
</protein>
<dbReference type="Proteomes" id="UP000515860">
    <property type="component" value="Chromosome"/>
</dbReference>
<evidence type="ECO:0000256" key="2">
    <source>
        <dbReference type="ARBA" id="ARBA00022679"/>
    </source>
</evidence>
<reference evidence="4 5" key="1">
    <citation type="submission" date="2020-08" db="EMBL/GenBank/DDBJ databases">
        <authorList>
            <person name="Liu C."/>
            <person name="Sun Q."/>
        </authorList>
    </citation>
    <scope>NUCLEOTIDE SEQUENCE [LARGE SCALE GENOMIC DNA]</scope>
    <source>
        <strain evidence="4 5">NSJ-29</strain>
    </source>
</reference>
<dbReference type="PANTHER" id="PTHR43095">
    <property type="entry name" value="SUGAR KINASE"/>
    <property type="match status" value="1"/>
</dbReference>
<dbReference type="InterPro" id="IPR043129">
    <property type="entry name" value="ATPase_NBD"/>
</dbReference>
<keyword evidence="3" id="KW-0418">Kinase</keyword>
<evidence type="ECO:0000256" key="1">
    <source>
        <dbReference type="ARBA" id="ARBA00009156"/>
    </source>
</evidence>
<dbReference type="Gene3D" id="3.30.420.40">
    <property type="match status" value="1"/>
</dbReference>
<proteinExistence type="inferred from homology"/>
<dbReference type="KEGG" id="whj:H9Q79_11950"/>
<dbReference type="PANTHER" id="PTHR43095:SF5">
    <property type="entry name" value="XYLULOSE KINASE"/>
    <property type="match status" value="1"/>
</dbReference>